<dbReference type="EMBL" id="RBRD01000131">
    <property type="protein sequence ID" value="RMQ37673.1"/>
    <property type="molecule type" value="Genomic_DNA"/>
</dbReference>
<gene>
    <name evidence="1" type="ORF">ALQ05_200065</name>
</gene>
<dbReference type="RefSeq" id="WP_122322542.1">
    <property type="nucleotide sequence ID" value="NZ_RBRD01000131.1"/>
</dbReference>
<organism evidence="1 2">
    <name type="scientific">Pseudomonas amygdali pv. mori</name>
    <dbReference type="NCBI Taxonomy" id="34065"/>
    <lineage>
        <taxon>Bacteria</taxon>
        <taxon>Pseudomonadati</taxon>
        <taxon>Pseudomonadota</taxon>
        <taxon>Gammaproteobacteria</taxon>
        <taxon>Pseudomonadales</taxon>
        <taxon>Pseudomonadaceae</taxon>
        <taxon>Pseudomonas</taxon>
        <taxon>Pseudomonas amygdali</taxon>
    </lineage>
</organism>
<proteinExistence type="predicted"/>
<evidence type="ECO:0000313" key="1">
    <source>
        <dbReference type="EMBL" id="RMQ37673.1"/>
    </source>
</evidence>
<reference evidence="1 2" key="1">
    <citation type="submission" date="2018-08" db="EMBL/GenBank/DDBJ databases">
        <title>Recombination of ecologically and evolutionarily significant loci maintains genetic cohesion in the Pseudomonas syringae species complex.</title>
        <authorList>
            <person name="Dillon M."/>
            <person name="Thakur S."/>
            <person name="Almeida R.N.D."/>
            <person name="Weir B.S."/>
            <person name="Guttman D.S."/>
        </authorList>
    </citation>
    <scope>NUCLEOTIDE SEQUENCE [LARGE SCALE GENOMIC DNA]</scope>
    <source>
        <strain evidence="1 2">ICMP 535</strain>
    </source>
</reference>
<dbReference type="SUPFAM" id="SSF50494">
    <property type="entry name" value="Trypsin-like serine proteases"/>
    <property type="match status" value="1"/>
</dbReference>
<dbReference type="Proteomes" id="UP000279553">
    <property type="component" value="Unassembled WGS sequence"/>
</dbReference>
<protein>
    <submittedName>
        <fullName evidence="1">Uncharacterized protein</fullName>
    </submittedName>
</protein>
<dbReference type="InterPro" id="IPR009003">
    <property type="entry name" value="Peptidase_S1_PA"/>
</dbReference>
<accession>A0A3M4UZV6</accession>
<dbReference type="AlphaFoldDB" id="A0A3M4UZV6"/>
<sequence length="275" mass="31043">MAKKRITELSQDEISQTQQANKILTDYTARFAIPLYRLGSNGIPDLLGSGFILRKYNRSFLITAGHVYDNNSRENAIFFYTGDSEVSFIKGFFKVSECVNRADDKLDLAVVMLEYDVIFNKHWAVVDSADVACDTFKLVDGRFIFSGYPLGRHKINRKGKEVDFHCFSWVGNIVPDFKYTSVGATKENNLLIKFKNKHAATVEGVKGYQFPKPDGISGGPVWVALGKRNGRKQLVIDEVKLAGVIIEYHPSHDVMLATSIDRAMEYVDELYDQYG</sequence>
<evidence type="ECO:0000313" key="2">
    <source>
        <dbReference type="Proteomes" id="UP000279553"/>
    </source>
</evidence>
<comment type="caution">
    <text evidence="1">The sequence shown here is derived from an EMBL/GenBank/DDBJ whole genome shotgun (WGS) entry which is preliminary data.</text>
</comment>
<name>A0A3M4UZV6_PSEA0</name>